<evidence type="ECO:0000256" key="4">
    <source>
        <dbReference type="NCBIfam" id="TIGR00655"/>
    </source>
</evidence>
<dbReference type="InterPro" id="IPR036477">
    <property type="entry name" value="Formyl_transf_N_sf"/>
</dbReference>
<dbReference type="SUPFAM" id="SSF53328">
    <property type="entry name" value="Formyltransferase"/>
    <property type="match status" value="1"/>
</dbReference>
<protein>
    <recommendedName>
        <fullName evidence="3 4">Formyltetrahydrofolate deformylase</fullName>
        <ecNumber evidence="3 4">3.5.1.10</ecNumber>
    </recommendedName>
    <alternativeName>
        <fullName evidence="3">Formyl-FH(4) hydrolase</fullName>
    </alternativeName>
</protein>
<dbReference type="PRINTS" id="PR01575">
    <property type="entry name" value="FFH4HYDRLASE"/>
</dbReference>
<evidence type="ECO:0000313" key="7">
    <source>
        <dbReference type="Proteomes" id="UP000285123"/>
    </source>
</evidence>
<reference evidence="6 7" key="1">
    <citation type="submission" date="2013-10" db="EMBL/GenBank/DDBJ databases">
        <title>Salinisphaera halophila YIM 95161 Genome Sequencing.</title>
        <authorList>
            <person name="Lai Q."/>
            <person name="Li C."/>
            <person name="Shao Z."/>
        </authorList>
    </citation>
    <scope>NUCLEOTIDE SEQUENCE [LARGE SCALE GENOMIC DNA]</scope>
    <source>
        <strain evidence="6 7">YIM 95161</strain>
    </source>
</reference>
<dbReference type="InterPro" id="IPR044074">
    <property type="entry name" value="PurU_ACT"/>
</dbReference>
<dbReference type="InterPro" id="IPR045865">
    <property type="entry name" value="ACT-like_dom_sf"/>
</dbReference>
<dbReference type="GO" id="GO:0006189">
    <property type="term" value="P:'de novo' IMP biosynthetic process"/>
    <property type="evidence" value="ECO:0007669"/>
    <property type="project" value="UniProtKB-UniRule"/>
</dbReference>
<dbReference type="AlphaFoldDB" id="A0A423PHL5"/>
<dbReference type="NCBIfam" id="NF004684">
    <property type="entry name" value="PRK06027.1"/>
    <property type="match status" value="1"/>
</dbReference>
<dbReference type="Proteomes" id="UP000285123">
    <property type="component" value="Unassembled WGS sequence"/>
</dbReference>
<dbReference type="InterPro" id="IPR041729">
    <property type="entry name" value="Formyl-FH4-Hydrolase_C"/>
</dbReference>
<dbReference type="Pfam" id="PF00551">
    <property type="entry name" value="Formyl_trans_N"/>
    <property type="match status" value="1"/>
</dbReference>
<dbReference type="UniPathway" id="UPA00074">
    <property type="reaction ID" value="UER00170"/>
</dbReference>
<dbReference type="GO" id="GO:0006730">
    <property type="term" value="P:one-carbon metabolic process"/>
    <property type="evidence" value="ECO:0007669"/>
    <property type="project" value="UniProtKB-KW"/>
</dbReference>
<comment type="function">
    <text evidence="3">Catalyzes the hydrolysis of 10-formyltetrahydrofolate (formyl-FH4) to formate and tetrahydrofolate (FH4).</text>
</comment>
<dbReference type="NCBIfam" id="TIGR00655">
    <property type="entry name" value="PurU"/>
    <property type="match status" value="1"/>
</dbReference>
<organism evidence="6 7">
    <name type="scientific">Salinisphaera orenii YIM 95161</name>
    <dbReference type="NCBI Taxonomy" id="1051139"/>
    <lineage>
        <taxon>Bacteria</taxon>
        <taxon>Pseudomonadati</taxon>
        <taxon>Pseudomonadota</taxon>
        <taxon>Gammaproteobacteria</taxon>
        <taxon>Salinisphaerales</taxon>
        <taxon>Salinisphaeraceae</taxon>
        <taxon>Salinisphaera</taxon>
    </lineage>
</organism>
<dbReference type="InterPro" id="IPR004810">
    <property type="entry name" value="PurU"/>
</dbReference>
<dbReference type="RefSeq" id="WP_123592255.1">
    <property type="nucleotide sequence ID" value="NZ_AYKF01000121.1"/>
</dbReference>
<dbReference type="EMBL" id="AYKF01000121">
    <property type="protein sequence ID" value="ROO25129.1"/>
    <property type="molecule type" value="Genomic_DNA"/>
</dbReference>
<dbReference type="GO" id="GO:0008864">
    <property type="term" value="F:formyltetrahydrofolate deformylase activity"/>
    <property type="evidence" value="ECO:0007669"/>
    <property type="project" value="UniProtKB-UniRule"/>
</dbReference>
<comment type="catalytic activity">
    <reaction evidence="3">
        <text>(6R)-10-formyltetrahydrofolate + H2O = (6S)-5,6,7,8-tetrahydrofolate + formate + H(+)</text>
        <dbReference type="Rhea" id="RHEA:19833"/>
        <dbReference type="ChEBI" id="CHEBI:15377"/>
        <dbReference type="ChEBI" id="CHEBI:15378"/>
        <dbReference type="ChEBI" id="CHEBI:15740"/>
        <dbReference type="ChEBI" id="CHEBI:57453"/>
        <dbReference type="ChEBI" id="CHEBI:195366"/>
        <dbReference type="EC" id="3.5.1.10"/>
    </reaction>
</comment>
<sequence>MNHTQHYTLCFSCPDRVGIVARVAGFFAELGGWILRSSQHAEEDDNRFFMRVEVRADSVACGLAELRRRFATIADECEMDWRISDSAVRKRVVILVSRQKHCLYDLLERWESGELDIEIPCVISNHDDARGLVEWHGIPYHHVPMGSDDKAEAWAEIERLFLESGGETMVLARFMQILPPALCERFAGRIINIHHSFLPSFVGASPYRQAWTRGVKQVGATCHYVTAELDQGPIIDQDVVRVGHGDSVGDLVRYGKDVEKAVLARGLRDHLEDRVLVNGRRTVVL</sequence>
<comment type="similarity">
    <text evidence="3">Belongs to the PurU family.</text>
</comment>
<dbReference type="SUPFAM" id="SSF55021">
    <property type="entry name" value="ACT-like"/>
    <property type="match status" value="1"/>
</dbReference>
<gene>
    <name evidence="3" type="primary">purU</name>
    <name evidence="6" type="ORF">SAHL_15230</name>
</gene>
<comment type="pathway">
    <text evidence="3">Purine metabolism; IMP biosynthesis via de novo pathway; formate from 10-formyl-5,6,7,8-tetrahydrofolate: step 1/1.</text>
</comment>
<dbReference type="Gene3D" id="3.30.70.260">
    <property type="match status" value="1"/>
</dbReference>
<comment type="caution">
    <text evidence="6">The sequence shown here is derived from an EMBL/GenBank/DDBJ whole genome shotgun (WGS) entry which is preliminary data.</text>
</comment>
<dbReference type="PROSITE" id="PS51671">
    <property type="entry name" value="ACT"/>
    <property type="match status" value="1"/>
</dbReference>
<dbReference type="InterPro" id="IPR002376">
    <property type="entry name" value="Formyl_transf_N"/>
</dbReference>
<dbReference type="PIRSF" id="PIRSF036480">
    <property type="entry name" value="FormyFH4_hydr"/>
    <property type="match status" value="1"/>
</dbReference>
<evidence type="ECO:0000256" key="1">
    <source>
        <dbReference type="ARBA" id="ARBA00022563"/>
    </source>
</evidence>
<evidence type="ECO:0000313" key="6">
    <source>
        <dbReference type="EMBL" id="ROO25129.1"/>
    </source>
</evidence>
<evidence type="ECO:0000256" key="3">
    <source>
        <dbReference type="HAMAP-Rule" id="MF_01927"/>
    </source>
</evidence>
<dbReference type="PANTHER" id="PTHR42706:SF1">
    <property type="entry name" value="FORMYLTETRAHYDROFOLATE DEFORMYLASE 2, MITOCHONDRIAL"/>
    <property type="match status" value="1"/>
</dbReference>
<dbReference type="Gene3D" id="3.40.50.170">
    <property type="entry name" value="Formyl transferase, N-terminal domain"/>
    <property type="match status" value="1"/>
</dbReference>
<proteinExistence type="inferred from homology"/>
<name>A0A423PHL5_9GAMM</name>
<feature type="domain" description="ACT" evidence="5">
    <location>
        <begin position="8"/>
        <end position="84"/>
    </location>
</feature>
<dbReference type="OrthoDB" id="9806170at2"/>
<keyword evidence="1 3" id="KW-0554">One-carbon metabolism</keyword>
<evidence type="ECO:0000259" key="5">
    <source>
        <dbReference type="PROSITE" id="PS51671"/>
    </source>
</evidence>
<keyword evidence="2 3" id="KW-0378">Hydrolase</keyword>
<dbReference type="Pfam" id="PF01842">
    <property type="entry name" value="ACT"/>
    <property type="match status" value="1"/>
</dbReference>
<dbReference type="InterPro" id="IPR002912">
    <property type="entry name" value="ACT_dom"/>
</dbReference>
<feature type="active site" evidence="3">
    <location>
        <position position="230"/>
    </location>
</feature>
<dbReference type="PANTHER" id="PTHR42706">
    <property type="entry name" value="FORMYLTETRAHYDROFOLATE DEFORMYLASE"/>
    <property type="match status" value="1"/>
</dbReference>
<keyword evidence="3" id="KW-0658">Purine biosynthesis</keyword>
<dbReference type="CDD" id="cd08648">
    <property type="entry name" value="FMT_core_Formyl-FH4-Hydrolase_C"/>
    <property type="match status" value="1"/>
</dbReference>
<evidence type="ECO:0000256" key="2">
    <source>
        <dbReference type="ARBA" id="ARBA00022801"/>
    </source>
</evidence>
<accession>A0A423PHL5</accession>
<dbReference type="CDD" id="cd04875">
    <property type="entry name" value="ACT_F4HF-DF"/>
    <property type="match status" value="1"/>
</dbReference>
<dbReference type="EC" id="3.5.1.10" evidence="3 4"/>
<dbReference type="HAMAP" id="MF_01927">
    <property type="entry name" value="PurU"/>
    <property type="match status" value="1"/>
</dbReference>